<evidence type="ECO:0000313" key="4">
    <source>
        <dbReference type="EMBL" id="AUE02460.1"/>
    </source>
</evidence>
<feature type="compositionally biased region" description="Basic and acidic residues" evidence="2">
    <location>
        <begin position="397"/>
        <end position="411"/>
    </location>
</feature>
<accession>A0A2K9BUS6</accession>
<evidence type="ECO:0000313" key="5">
    <source>
        <dbReference type="EMBL" id="AUE02475.1"/>
    </source>
</evidence>
<dbReference type="SUPFAM" id="SSF46689">
    <property type="entry name" value="Homeodomain-like"/>
    <property type="match status" value="1"/>
</dbReference>
<feature type="compositionally biased region" description="Basic and acidic residues" evidence="2">
    <location>
        <begin position="353"/>
        <end position="379"/>
    </location>
</feature>
<evidence type="ECO:0000256" key="1">
    <source>
        <dbReference type="ARBA" id="ARBA00008059"/>
    </source>
</evidence>
<dbReference type="InterPro" id="IPR002611">
    <property type="entry name" value="IstB_ATP-bd"/>
</dbReference>
<evidence type="ECO:0000259" key="3">
    <source>
        <dbReference type="PROSITE" id="PS50994"/>
    </source>
</evidence>
<dbReference type="GO" id="GO:0005524">
    <property type="term" value="F:ATP binding"/>
    <property type="evidence" value="ECO:0007669"/>
    <property type="project" value="InterPro"/>
</dbReference>
<dbReference type="SMART" id="SM00382">
    <property type="entry name" value="AAA"/>
    <property type="match status" value="1"/>
</dbReference>
<dbReference type="NCBIfam" id="NF033546">
    <property type="entry name" value="transpos_IS21"/>
    <property type="match status" value="1"/>
</dbReference>
<proteinExistence type="inferred from homology"/>
<dbReference type="CDD" id="cd00009">
    <property type="entry name" value="AAA"/>
    <property type="match status" value="1"/>
</dbReference>
<dbReference type="Proteomes" id="UP000232491">
    <property type="component" value="Chromosome"/>
</dbReference>
<dbReference type="PROSITE" id="PS50994">
    <property type="entry name" value="INTEGRASE"/>
    <property type="match status" value="1"/>
</dbReference>
<feature type="domain" description="Integrase catalytic" evidence="3">
    <location>
        <begin position="124"/>
        <end position="249"/>
    </location>
</feature>
<dbReference type="InterPro" id="IPR027417">
    <property type="entry name" value="P-loop_NTPase"/>
</dbReference>
<dbReference type="Gene3D" id="3.40.50.300">
    <property type="entry name" value="P-loop containing nucleotide triphosphate hydrolases"/>
    <property type="match status" value="1"/>
</dbReference>
<protein>
    <submittedName>
        <fullName evidence="5">Transposase</fullName>
    </submittedName>
</protein>
<dbReference type="SUPFAM" id="SSF52540">
    <property type="entry name" value="P-loop containing nucleoside triphosphate hydrolases"/>
    <property type="match status" value="1"/>
</dbReference>
<sequence length="741" mass="83322">MISMPQIQSIRSRRRNGESIASIARSERVGEPTVRKYLRVDGLSAGPPVRRRRGSVIDEWLPMIEGMLAEDREAWRKQRHTATRIHERLRDEYGAGVSLSTVTRTVARLRREAAAEREAGFLDLSWHPGECQADFGQVDVRYRGVVTRMRHFVLDFPYSNIGPSRLMPGENAECTCQALRNLFEWLGGVPERIVYDNAAGVGRKWFDGIRLTRLFQAFQAHYGFEYAFRNPYSGHEKGGVEARVGAVRRRPFVPVPGVWNLDSFNLRLPGRCLELGDKDHYRKGESQTGLFDEDRKALPPLPAKPFDVVTWTRMKADKYGNITVQGRHRYAAGPEHAGHEMIVGLRALEGGDPRCRRQTRDHASEVLRGQADRQRRPVEPARAVVRPAGGLAQQPGARRDARPASRMDRRAGRGHAARRPACPAARRRRERLAGGRGRHARDPRIHRRHGPGRGMSGRGTPRLGPGTRGLRRPRGPERIRHRLHQGGRVNQKNGRTGPGPLRERARSLSISQAAIDETLEWATPRQLDAIDRMLATEPANREASKRARLMRQARLPVPKSLDGYDFANVRLPDGYTKEQLTGLDFAAKAQDLVFYGKTGRGKTHLATALGMLAIEQGRSVRFRQTAELVLQPGKAKRDGALDSLLGDLARADLIILDEFGYVPFDIDGARLLYQIIAGSYERRSIIFTTNIEFSKWGTIFADDKLAAAIIDRIVHHGRLIEFTGPSRRVSQALMFGKTDNQ</sequence>
<dbReference type="NCBIfam" id="NF038214">
    <property type="entry name" value="IS21_help_AAA"/>
    <property type="match status" value="1"/>
</dbReference>
<comment type="similarity">
    <text evidence="1">Belongs to the IS21/IS1162 putative ATP-binding protein family.</text>
</comment>
<feature type="compositionally biased region" description="Basic residues" evidence="2">
    <location>
        <begin position="425"/>
        <end position="451"/>
    </location>
</feature>
<dbReference type="EMBL" id="CP021558">
    <property type="protein sequence ID" value="AUE02460.1"/>
    <property type="molecule type" value="Genomic_DNA"/>
</dbReference>
<dbReference type="GO" id="GO:0003676">
    <property type="term" value="F:nucleic acid binding"/>
    <property type="evidence" value="ECO:0007669"/>
    <property type="project" value="InterPro"/>
</dbReference>
<dbReference type="EMBL" id="CP021558">
    <property type="protein sequence ID" value="AUE02475.1"/>
    <property type="molecule type" value="Genomic_DNA"/>
</dbReference>
<dbReference type="InterPro" id="IPR001584">
    <property type="entry name" value="Integrase_cat-core"/>
</dbReference>
<feature type="compositionally biased region" description="Basic residues" evidence="2">
    <location>
        <begin position="469"/>
        <end position="485"/>
    </location>
</feature>
<dbReference type="InterPro" id="IPR003593">
    <property type="entry name" value="AAA+_ATPase"/>
</dbReference>
<reference evidence="5 6" key="1">
    <citation type="submission" date="2017-05" db="EMBL/GenBank/DDBJ databases">
        <title>Comparative genomics and methylome analysis of the gut commensal Bifidobacterium breve.</title>
        <authorList>
            <person name="Bottacini F."/>
            <person name="Morrissey R."/>
            <person name="Roberts R.J."/>
            <person name="James K."/>
            <person name="van Breen J."/>
            <person name="Egan M."/>
            <person name="Lambert J."/>
            <person name="van Limpt K."/>
            <person name="Stanton C."/>
            <person name="Knol J."/>
            <person name="O' Connell Motherway M."/>
            <person name="van Sinderen D."/>
        </authorList>
    </citation>
    <scope>NUCLEOTIDE SEQUENCE [LARGE SCALE GENOMIC DNA]</scope>
    <source>
        <strain evidence="5 6">215W447a</strain>
    </source>
</reference>
<name>A0A2K9BUS6_BIFBR</name>
<evidence type="ECO:0000256" key="2">
    <source>
        <dbReference type="SAM" id="MobiDB-lite"/>
    </source>
</evidence>
<evidence type="ECO:0000313" key="6">
    <source>
        <dbReference type="Proteomes" id="UP000232491"/>
    </source>
</evidence>
<dbReference type="AlphaFoldDB" id="A0A2K9BUS6"/>
<dbReference type="InterPro" id="IPR036397">
    <property type="entry name" value="RNaseH_sf"/>
</dbReference>
<dbReference type="InterPro" id="IPR009057">
    <property type="entry name" value="Homeodomain-like_sf"/>
</dbReference>
<dbReference type="Pfam" id="PF01695">
    <property type="entry name" value="IstB_IS21"/>
    <property type="match status" value="1"/>
</dbReference>
<dbReference type="Gene3D" id="3.30.420.10">
    <property type="entry name" value="Ribonuclease H-like superfamily/Ribonuclease H"/>
    <property type="match status" value="1"/>
</dbReference>
<gene>
    <name evidence="4" type="ORF">BB215W447A_0430</name>
    <name evidence="5" type="ORF">BB215W447A_0445</name>
</gene>
<organism evidence="5 6">
    <name type="scientific">Bifidobacterium breve</name>
    <dbReference type="NCBI Taxonomy" id="1685"/>
    <lineage>
        <taxon>Bacteria</taxon>
        <taxon>Bacillati</taxon>
        <taxon>Actinomycetota</taxon>
        <taxon>Actinomycetes</taxon>
        <taxon>Bifidobacteriales</taxon>
        <taxon>Bifidobacteriaceae</taxon>
        <taxon>Bifidobacterium</taxon>
    </lineage>
</organism>
<feature type="region of interest" description="Disordered" evidence="2">
    <location>
        <begin position="353"/>
        <end position="502"/>
    </location>
</feature>
<dbReference type="PANTHER" id="PTHR35004">
    <property type="entry name" value="TRANSPOSASE RV3428C-RELATED"/>
    <property type="match status" value="1"/>
</dbReference>
<dbReference type="InterPro" id="IPR047661">
    <property type="entry name" value="IstB"/>
</dbReference>
<dbReference type="GO" id="GO:0015074">
    <property type="term" value="P:DNA integration"/>
    <property type="evidence" value="ECO:0007669"/>
    <property type="project" value="InterPro"/>
</dbReference>